<keyword evidence="5" id="KW-0694">RNA-binding</keyword>
<dbReference type="RefSeq" id="WP_274372714.1">
    <property type="nucleotide sequence ID" value="NZ_CP072943.1"/>
</dbReference>
<gene>
    <name evidence="7" type="ORF">KAR29_09230</name>
</gene>
<proteinExistence type="predicted"/>
<dbReference type="GO" id="GO:0005737">
    <property type="term" value="C:cytoplasm"/>
    <property type="evidence" value="ECO:0007669"/>
    <property type="project" value="TreeGrafter"/>
</dbReference>
<dbReference type="KEGG" id="aram:KAR29_09230"/>
<dbReference type="Gene3D" id="2.40.50.140">
    <property type="entry name" value="Nucleic acid-binding proteins"/>
    <property type="match status" value="1"/>
</dbReference>
<dbReference type="PANTHER" id="PTHR30001">
    <property type="entry name" value="RIBONUCLEASE"/>
    <property type="match status" value="1"/>
</dbReference>
<dbReference type="InterPro" id="IPR003029">
    <property type="entry name" value="S1_domain"/>
</dbReference>
<dbReference type="AlphaFoldDB" id="A0A9Q7A5K3"/>
<dbReference type="GO" id="GO:0006364">
    <property type="term" value="P:rRNA processing"/>
    <property type="evidence" value="ECO:0007669"/>
    <property type="project" value="TreeGrafter"/>
</dbReference>
<dbReference type="InterPro" id="IPR012340">
    <property type="entry name" value="NA-bd_OB-fold"/>
</dbReference>
<dbReference type="GO" id="GO:0003723">
    <property type="term" value="F:RNA binding"/>
    <property type="evidence" value="ECO:0007669"/>
    <property type="project" value="UniProtKB-KW"/>
</dbReference>
<dbReference type="Pfam" id="PF10150">
    <property type="entry name" value="RNase_E_G"/>
    <property type="match status" value="1"/>
</dbReference>
<evidence type="ECO:0000256" key="5">
    <source>
        <dbReference type="ARBA" id="ARBA00022884"/>
    </source>
</evidence>
<evidence type="ECO:0000256" key="1">
    <source>
        <dbReference type="ARBA" id="ARBA00001946"/>
    </source>
</evidence>
<evidence type="ECO:0000313" key="8">
    <source>
        <dbReference type="Proteomes" id="UP000671879"/>
    </source>
</evidence>
<keyword evidence="3" id="KW-0378">Hydrolase</keyword>
<dbReference type="GO" id="GO:0004540">
    <property type="term" value="F:RNA nuclease activity"/>
    <property type="evidence" value="ECO:0007669"/>
    <property type="project" value="InterPro"/>
</dbReference>
<dbReference type="Proteomes" id="UP000671879">
    <property type="component" value="Chromosome"/>
</dbReference>
<evidence type="ECO:0000256" key="3">
    <source>
        <dbReference type="ARBA" id="ARBA00022801"/>
    </source>
</evidence>
<sequence length="501" mass="57260">MTCDRKIIANTLDNEEVRVAIVERGRLYDLFIERMWERQRAGEIYKARVDSVLPGMNSAFLNLGDGRNAFLYLDDAKGKKLKPNDEVIVQVMKTARKGKGARVTTRLSLPGRYLVLVPAGKESGVSKRIESEEERHRLRHLAREIRPEGCGVIIRTAAEGIDGEDLAQDVGELLELWREVEHNASVQPSPCLLYRDLGLLGRVLRDELTEDVSEIVVDSEEELERIRPFVERFCRGRVPEIDLYRGHVPLFDFYGIEKELETILDRKLWLESGAYLIIDQTEALTVIDVNTGKFVGRTNLRDTVLRTNLEAADEIARQLRLRAIGGIVVIDFIDMDHEEDRQLLIDRLNEAFHGDRYKARVFSVTQLGLVEITRKRARLDLRAALTRGCPFCAGTGWVLKEETVAVSVKRFLRKVSLSSKSEAILMELYPDVARHIASTYLPAWEEELNRRLFLREIDDFPWSKYRLDSQGSLAQIERRVAALKDKEATVVVHRTAEPEGL</sequence>
<dbReference type="NCBIfam" id="TIGR00757">
    <property type="entry name" value="RNaseEG"/>
    <property type="match status" value="1"/>
</dbReference>
<dbReference type="PANTHER" id="PTHR30001:SF0">
    <property type="entry name" value="RIBONUCLEASE G"/>
    <property type="match status" value="1"/>
</dbReference>
<dbReference type="SMART" id="SM00316">
    <property type="entry name" value="S1"/>
    <property type="match status" value="1"/>
</dbReference>
<accession>A0A9Q7A5K3</accession>
<evidence type="ECO:0000313" key="7">
    <source>
        <dbReference type="EMBL" id="QTX31546.1"/>
    </source>
</evidence>
<feature type="domain" description="S1 motif" evidence="6">
    <location>
        <begin position="42"/>
        <end position="112"/>
    </location>
</feature>
<dbReference type="SUPFAM" id="SSF50249">
    <property type="entry name" value="Nucleic acid-binding proteins"/>
    <property type="match status" value="1"/>
</dbReference>
<evidence type="ECO:0000259" key="6">
    <source>
        <dbReference type="PROSITE" id="PS50126"/>
    </source>
</evidence>
<dbReference type="CDD" id="cd04453">
    <property type="entry name" value="S1_RNase_E"/>
    <property type="match status" value="1"/>
</dbReference>
<dbReference type="InterPro" id="IPR019307">
    <property type="entry name" value="RNA-bd_AU-1/RNase_E/G"/>
</dbReference>
<reference evidence="8" key="1">
    <citation type="submission" date="2021-04" db="EMBL/GenBank/DDBJ databases">
        <title>A novel Synergistetes isolate from a pyrite-forming mixed culture.</title>
        <authorList>
            <person name="Bunk B."/>
            <person name="Sproer C."/>
            <person name="Spring S."/>
            <person name="Pester M."/>
        </authorList>
    </citation>
    <scope>NUCLEOTIDE SEQUENCE [LARGE SCALE GENOMIC DNA]</scope>
    <source>
        <strain evidence="8">J.5.4.2-T.3.5.2</strain>
    </source>
</reference>
<dbReference type="PROSITE" id="PS50126">
    <property type="entry name" value="S1"/>
    <property type="match status" value="1"/>
</dbReference>
<evidence type="ECO:0000256" key="4">
    <source>
        <dbReference type="ARBA" id="ARBA00022842"/>
    </source>
</evidence>
<dbReference type="Gene3D" id="3.40.1260.20">
    <property type="entry name" value="Ribonuclease E, catalytic domain"/>
    <property type="match status" value="1"/>
</dbReference>
<keyword evidence="2" id="KW-0479">Metal-binding</keyword>
<organism evidence="7 8">
    <name type="scientific">Aminithiophilus ramosus</name>
    <dbReference type="NCBI Taxonomy" id="3029084"/>
    <lineage>
        <taxon>Bacteria</taxon>
        <taxon>Thermotogati</taxon>
        <taxon>Synergistota</taxon>
        <taxon>Synergistia</taxon>
        <taxon>Synergistales</taxon>
        <taxon>Aminithiophilaceae</taxon>
        <taxon>Aminithiophilus</taxon>
    </lineage>
</organism>
<protein>
    <submittedName>
        <fullName evidence="7">Rne/Rng family ribonuclease</fullName>
    </submittedName>
</protein>
<dbReference type="InterPro" id="IPR004659">
    <property type="entry name" value="RNase_E/G"/>
</dbReference>
<comment type="cofactor">
    <cofactor evidence="1">
        <name>Mg(2+)</name>
        <dbReference type="ChEBI" id="CHEBI:18420"/>
    </cofactor>
</comment>
<dbReference type="GO" id="GO:0016787">
    <property type="term" value="F:hydrolase activity"/>
    <property type="evidence" value="ECO:0007669"/>
    <property type="project" value="UniProtKB-KW"/>
</dbReference>
<keyword evidence="4" id="KW-0460">Magnesium</keyword>
<evidence type="ECO:0000256" key="2">
    <source>
        <dbReference type="ARBA" id="ARBA00022723"/>
    </source>
</evidence>
<dbReference type="EMBL" id="CP072943">
    <property type="protein sequence ID" value="QTX31546.1"/>
    <property type="molecule type" value="Genomic_DNA"/>
</dbReference>
<keyword evidence="8" id="KW-1185">Reference proteome</keyword>
<name>A0A9Q7A5K3_9BACT</name>
<dbReference type="GO" id="GO:0046872">
    <property type="term" value="F:metal ion binding"/>
    <property type="evidence" value="ECO:0007669"/>
    <property type="project" value="UniProtKB-KW"/>
</dbReference>